<name>C5LHU1_PERM5</name>
<proteinExistence type="predicted"/>
<dbReference type="GeneID" id="9048189"/>
<dbReference type="OMA" id="YRRRWTR"/>
<accession>C5LHU1</accession>
<dbReference type="EMBL" id="GG682149">
    <property type="protein sequence ID" value="EER03695.1"/>
    <property type="molecule type" value="Genomic_DNA"/>
</dbReference>
<organism evidence="3">
    <name type="scientific">Perkinsus marinus (strain ATCC 50983 / TXsc)</name>
    <dbReference type="NCBI Taxonomy" id="423536"/>
    <lineage>
        <taxon>Eukaryota</taxon>
        <taxon>Sar</taxon>
        <taxon>Alveolata</taxon>
        <taxon>Perkinsozoa</taxon>
        <taxon>Perkinsea</taxon>
        <taxon>Perkinsida</taxon>
        <taxon>Perkinsidae</taxon>
        <taxon>Perkinsus</taxon>
    </lineage>
</organism>
<protein>
    <submittedName>
        <fullName evidence="2">Uncharacterized protein</fullName>
    </submittedName>
</protein>
<evidence type="ECO:0000313" key="2">
    <source>
        <dbReference type="EMBL" id="EER03695.1"/>
    </source>
</evidence>
<dbReference type="RefSeq" id="XP_002771879.1">
    <property type="nucleotide sequence ID" value="XM_002771833.1"/>
</dbReference>
<sequence>MAFFEASRLPLYSNIYSCTTLVGNWHEERHEPQQRARYGEGFFSESSLLLPNPNSRTYVTTSKHSAEEGLGVDKKQHSLNKEDLQALLSSEPASDLLGGACRYDSDISTTSRDAYGDPRAITDPAKGDHVPSEELEEYRRRWTRGMDGEEETGPFRKE</sequence>
<reference evidence="2 3" key="1">
    <citation type="submission" date="2008-07" db="EMBL/GenBank/DDBJ databases">
        <authorList>
            <person name="El-Sayed N."/>
            <person name="Caler E."/>
            <person name="Inman J."/>
            <person name="Amedeo P."/>
            <person name="Hass B."/>
            <person name="Wortman J."/>
        </authorList>
    </citation>
    <scope>NUCLEOTIDE SEQUENCE [LARGE SCALE GENOMIC DNA]</scope>
    <source>
        <strain evidence="3">ATCC 50983 / TXsc</strain>
    </source>
</reference>
<evidence type="ECO:0000256" key="1">
    <source>
        <dbReference type="SAM" id="MobiDB-lite"/>
    </source>
</evidence>
<gene>
    <name evidence="2" type="ORF">Pmar_PMAR022992</name>
</gene>
<dbReference type="Proteomes" id="UP000007800">
    <property type="component" value="Unassembled WGS sequence"/>
</dbReference>
<dbReference type="AlphaFoldDB" id="C5LHU1"/>
<keyword evidence="3" id="KW-1185">Reference proteome</keyword>
<feature type="region of interest" description="Disordered" evidence="1">
    <location>
        <begin position="107"/>
        <end position="158"/>
    </location>
</feature>
<evidence type="ECO:0000313" key="3">
    <source>
        <dbReference type="Proteomes" id="UP000007800"/>
    </source>
</evidence>
<feature type="compositionally biased region" description="Basic and acidic residues" evidence="1">
    <location>
        <begin position="125"/>
        <end position="158"/>
    </location>
</feature>
<dbReference type="InParanoid" id="C5LHU1"/>